<dbReference type="Gene3D" id="1.10.10.60">
    <property type="entry name" value="Homeodomain-like"/>
    <property type="match status" value="2"/>
</dbReference>
<dbReference type="SMART" id="SM00342">
    <property type="entry name" value="HTH_ARAC"/>
    <property type="match status" value="1"/>
</dbReference>
<evidence type="ECO:0000259" key="4">
    <source>
        <dbReference type="PROSITE" id="PS01124"/>
    </source>
</evidence>
<evidence type="ECO:0000313" key="6">
    <source>
        <dbReference type="Proteomes" id="UP000235584"/>
    </source>
</evidence>
<dbReference type="GO" id="GO:0003700">
    <property type="term" value="F:DNA-binding transcription factor activity"/>
    <property type="evidence" value="ECO:0007669"/>
    <property type="project" value="InterPro"/>
</dbReference>
<sequence>MLIRPNREKLVDILEEVFESIRVIKASYLVHEVKAPWSIKARCRGDVRFILVFENTCWIRTKKSPEGIQLLSGDMFLLFSDDDYILSDEQERLPTEFENLCLLEQDGNRLRYGGDGDAALVITGFFNLDYNLDLLIKILPSEMHLPVCRVRCRAFRSIFELMMVESENHLIGSQAIVDRLCEIFFVYALRSYSIDFRDSLSGWLAASLDENLKDVMIGIHQDIGYKWTVGTMAEKAGMSRSAFASRFKLVVGLSPLEYLTRWRVHKAGLLFQKNNMSIAEVAHSVGYESESAFSKVFKEACGVTPGEFKRNYKKGKVVTEELLLVEPDVPVI</sequence>
<organism evidence="5 6">
    <name type="scientific">Bacteriovorax stolpii</name>
    <name type="common">Bdellovibrio stolpii</name>
    <dbReference type="NCBI Taxonomy" id="960"/>
    <lineage>
        <taxon>Bacteria</taxon>
        <taxon>Pseudomonadati</taxon>
        <taxon>Bdellovibrionota</taxon>
        <taxon>Bacteriovoracia</taxon>
        <taxon>Bacteriovoracales</taxon>
        <taxon>Bacteriovoracaceae</taxon>
        <taxon>Bacteriovorax</taxon>
    </lineage>
</organism>
<evidence type="ECO:0000256" key="3">
    <source>
        <dbReference type="ARBA" id="ARBA00023163"/>
    </source>
</evidence>
<dbReference type="InterPro" id="IPR032783">
    <property type="entry name" value="AraC_lig"/>
</dbReference>
<dbReference type="SUPFAM" id="SSF46689">
    <property type="entry name" value="Homeodomain-like"/>
    <property type="match status" value="2"/>
</dbReference>
<dbReference type="PANTHER" id="PTHR46796:SF7">
    <property type="entry name" value="ARAC FAMILY TRANSCRIPTIONAL REGULATOR"/>
    <property type="match status" value="1"/>
</dbReference>
<reference evidence="5 6" key="1">
    <citation type="submission" date="2018-01" db="EMBL/GenBank/DDBJ databases">
        <title>Complete genome sequence of Bacteriovorax stolpii DSM12778.</title>
        <authorList>
            <person name="Tang B."/>
            <person name="Chang J."/>
        </authorList>
    </citation>
    <scope>NUCLEOTIDE SEQUENCE [LARGE SCALE GENOMIC DNA]</scope>
    <source>
        <strain evidence="5 6">DSM 12778</strain>
    </source>
</reference>
<keyword evidence="3" id="KW-0804">Transcription</keyword>
<dbReference type="InterPro" id="IPR020449">
    <property type="entry name" value="Tscrpt_reg_AraC-type_HTH"/>
</dbReference>
<dbReference type="PRINTS" id="PR00032">
    <property type="entry name" value="HTHARAC"/>
</dbReference>
<name>A0A2K9NRQ0_BACTC</name>
<dbReference type="InterPro" id="IPR050204">
    <property type="entry name" value="AraC_XylS_family_regulators"/>
</dbReference>
<evidence type="ECO:0000256" key="2">
    <source>
        <dbReference type="ARBA" id="ARBA00023125"/>
    </source>
</evidence>
<dbReference type="InterPro" id="IPR009057">
    <property type="entry name" value="Homeodomain-like_sf"/>
</dbReference>
<dbReference type="GO" id="GO:0043565">
    <property type="term" value="F:sequence-specific DNA binding"/>
    <property type="evidence" value="ECO:0007669"/>
    <property type="project" value="InterPro"/>
</dbReference>
<keyword evidence="2" id="KW-0238">DNA-binding</keyword>
<dbReference type="PROSITE" id="PS01124">
    <property type="entry name" value="HTH_ARAC_FAMILY_2"/>
    <property type="match status" value="1"/>
</dbReference>
<accession>A0A2K9NRQ0</accession>
<dbReference type="InterPro" id="IPR018060">
    <property type="entry name" value="HTH_AraC"/>
</dbReference>
<dbReference type="Proteomes" id="UP000235584">
    <property type="component" value="Chromosome"/>
</dbReference>
<dbReference type="Pfam" id="PF12833">
    <property type="entry name" value="HTH_18"/>
    <property type="match status" value="1"/>
</dbReference>
<gene>
    <name evidence="5" type="ORF">C0V70_04785</name>
</gene>
<proteinExistence type="predicted"/>
<evidence type="ECO:0000313" key="5">
    <source>
        <dbReference type="EMBL" id="AUN97434.1"/>
    </source>
</evidence>
<dbReference type="PANTHER" id="PTHR46796">
    <property type="entry name" value="HTH-TYPE TRANSCRIPTIONAL ACTIVATOR RHAS-RELATED"/>
    <property type="match status" value="1"/>
</dbReference>
<protein>
    <submittedName>
        <fullName evidence="5">AraC family transcriptional regulator</fullName>
    </submittedName>
</protein>
<evidence type="ECO:0000256" key="1">
    <source>
        <dbReference type="ARBA" id="ARBA00023015"/>
    </source>
</evidence>
<dbReference type="AlphaFoldDB" id="A0A2K9NRQ0"/>
<keyword evidence="1" id="KW-0805">Transcription regulation</keyword>
<dbReference type="KEGG" id="bsto:C0V70_04785"/>
<keyword evidence="6" id="KW-1185">Reference proteome</keyword>
<dbReference type="EMBL" id="CP025704">
    <property type="protein sequence ID" value="AUN97434.1"/>
    <property type="molecule type" value="Genomic_DNA"/>
</dbReference>
<feature type="domain" description="HTH araC/xylS-type" evidence="4">
    <location>
        <begin position="213"/>
        <end position="311"/>
    </location>
</feature>
<dbReference type="Pfam" id="PF12852">
    <property type="entry name" value="Cupin_6"/>
    <property type="match status" value="1"/>
</dbReference>